<protein>
    <submittedName>
        <fullName evidence="6">Uncharacterized protein</fullName>
    </submittedName>
</protein>
<accession>A0A067BM50</accession>
<evidence type="ECO:0000313" key="7">
    <source>
        <dbReference type="Proteomes" id="UP000030745"/>
    </source>
</evidence>
<dbReference type="GO" id="GO:0015095">
    <property type="term" value="F:magnesium ion transmembrane transporter activity"/>
    <property type="evidence" value="ECO:0007669"/>
    <property type="project" value="InterPro"/>
</dbReference>
<evidence type="ECO:0000256" key="2">
    <source>
        <dbReference type="ARBA" id="ARBA00022692"/>
    </source>
</evidence>
<dbReference type="GeneID" id="24140183"/>
<feature type="transmembrane region" description="Helical" evidence="5">
    <location>
        <begin position="12"/>
        <end position="32"/>
    </location>
</feature>
<evidence type="ECO:0000256" key="1">
    <source>
        <dbReference type="ARBA" id="ARBA00004141"/>
    </source>
</evidence>
<reference evidence="6 7" key="1">
    <citation type="journal article" date="2013" name="PLoS Genet.">
        <title>Distinctive expansion of potential virulence genes in the genome of the oomycete fish pathogen Saprolegnia parasitica.</title>
        <authorList>
            <person name="Jiang R.H."/>
            <person name="de Bruijn I."/>
            <person name="Haas B.J."/>
            <person name="Belmonte R."/>
            <person name="Lobach L."/>
            <person name="Christie J."/>
            <person name="van den Ackerveken G."/>
            <person name="Bottin A."/>
            <person name="Bulone V."/>
            <person name="Diaz-Moreno S.M."/>
            <person name="Dumas B."/>
            <person name="Fan L."/>
            <person name="Gaulin E."/>
            <person name="Govers F."/>
            <person name="Grenville-Briggs L.J."/>
            <person name="Horner N.R."/>
            <person name="Levin J.Z."/>
            <person name="Mammella M."/>
            <person name="Meijer H.J."/>
            <person name="Morris P."/>
            <person name="Nusbaum C."/>
            <person name="Oome S."/>
            <person name="Phillips A.J."/>
            <person name="van Rooyen D."/>
            <person name="Rzeszutek E."/>
            <person name="Saraiva M."/>
            <person name="Secombes C.J."/>
            <person name="Seidl M.F."/>
            <person name="Snel B."/>
            <person name="Stassen J.H."/>
            <person name="Sykes S."/>
            <person name="Tripathy S."/>
            <person name="van den Berg H."/>
            <person name="Vega-Arreguin J.C."/>
            <person name="Wawra S."/>
            <person name="Young S.K."/>
            <person name="Zeng Q."/>
            <person name="Dieguez-Uribeondo J."/>
            <person name="Russ C."/>
            <person name="Tyler B.M."/>
            <person name="van West P."/>
        </authorList>
    </citation>
    <scope>NUCLEOTIDE SEQUENCE [LARGE SCALE GENOMIC DNA]</scope>
    <source>
        <strain evidence="6 7">CBS 223.65</strain>
    </source>
</reference>
<evidence type="ECO:0000313" key="6">
    <source>
        <dbReference type="EMBL" id="KDO15802.1"/>
    </source>
</evidence>
<dbReference type="EMBL" id="KK584553">
    <property type="protein sequence ID" value="KDO15802.1"/>
    <property type="molecule type" value="Genomic_DNA"/>
</dbReference>
<evidence type="ECO:0000256" key="3">
    <source>
        <dbReference type="ARBA" id="ARBA00022989"/>
    </source>
</evidence>
<keyword evidence="4 5" id="KW-0472">Membrane</keyword>
<dbReference type="AlphaFoldDB" id="A0A067BM50"/>
<evidence type="ECO:0000256" key="5">
    <source>
        <dbReference type="SAM" id="Phobius"/>
    </source>
</evidence>
<proteinExistence type="predicted"/>
<dbReference type="Pfam" id="PF05653">
    <property type="entry name" value="Mg_trans_NIPA"/>
    <property type="match status" value="1"/>
</dbReference>
<gene>
    <name evidence="6" type="ORF">SPRG_18661</name>
</gene>
<keyword evidence="7" id="KW-1185">Reference proteome</keyword>
<name>A0A067BM50_SAPPC</name>
<dbReference type="VEuPathDB" id="FungiDB:SPRG_18661"/>
<dbReference type="PANTHER" id="PTHR12570">
    <property type="match status" value="1"/>
</dbReference>
<dbReference type="PANTHER" id="PTHR12570:SF9">
    <property type="entry name" value="MAGNESIUM TRANSPORTER NIPA8-RELATED"/>
    <property type="match status" value="1"/>
</dbReference>
<keyword evidence="3 5" id="KW-1133">Transmembrane helix</keyword>
<comment type="subcellular location">
    <subcellularLocation>
        <location evidence="1">Membrane</location>
        <topology evidence="1">Multi-pass membrane protein</topology>
    </subcellularLocation>
</comment>
<feature type="transmembrane region" description="Helical" evidence="5">
    <location>
        <begin position="72"/>
        <end position="93"/>
    </location>
</feature>
<dbReference type="InterPro" id="IPR008521">
    <property type="entry name" value="Mg_trans_NIPA"/>
</dbReference>
<dbReference type="GO" id="GO:0016020">
    <property type="term" value="C:membrane"/>
    <property type="evidence" value="ECO:0007669"/>
    <property type="project" value="UniProtKB-SubCell"/>
</dbReference>
<keyword evidence="2 5" id="KW-0812">Transmembrane</keyword>
<sequence>MSLEGENQFRYIGTWILVAGMVASLLTQTHALNKATMAGDTMSTFPVFQAFWIGMSNISGIVFFQQAHSFTMAQWIMFPSALLLVMVGIVLVAKHEKMGNHVKYSVAMPLQLSSPRQHDIVAQSFLFKELTPQTTEDRLDVEGYDNIEISDHVEVHAPVVLNPILFEVYSARA</sequence>
<dbReference type="RefSeq" id="XP_012213489.1">
    <property type="nucleotide sequence ID" value="XM_012358099.1"/>
</dbReference>
<feature type="transmembrane region" description="Helical" evidence="5">
    <location>
        <begin position="44"/>
        <end position="66"/>
    </location>
</feature>
<dbReference type="Proteomes" id="UP000030745">
    <property type="component" value="Unassembled WGS sequence"/>
</dbReference>
<dbReference type="KEGG" id="spar:SPRG_18661"/>
<evidence type="ECO:0000256" key="4">
    <source>
        <dbReference type="ARBA" id="ARBA00023136"/>
    </source>
</evidence>
<dbReference type="OrthoDB" id="178920at2759"/>
<organism evidence="6 7">
    <name type="scientific">Saprolegnia parasitica (strain CBS 223.65)</name>
    <dbReference type="NCBI Taxonomy" id="695850"/>
    <lineage>
        <taxon>Eukaryota</taxon>
        <taxon>Sar</taxon>
        <taxon>Stramenopiles</taxon>
        <taxon>Oomycota</taxon>
        <taxon>Saprolegniomycetes</taxon>
        <taxon>Saprolegniales</taxon>
        <taxon>Saprolegniaceae</taxon>
        <taxon>Saprolegnia</taxon>
    </lineage>
</organism>